<evidence type="ECO:0000313" key="2">
    <source>
        <dbReference type="EMBL" id="KAK1276510.1"/>
    </source>
</evidence>
<proteinExistence type="predicted"/>
<keyword evidence="3" id="KW-1185">Reference proteome</keyword>
<reference evidence="2" key="2">
    <citation type="submission" date="2023-06" db="EMBL/GenBank/DDBJ databases">
        <authorList>
            <person name="Ma L."/>
            <person name="Liu K.-W."/>
            <person name="Li Z."/>
            <person name="Hsiao Y.-Y."/>
            <person name="Qi Y."/>
            <person name="Fu T."/>
            <person name="Tang G."/>
            <person name="Zhang D."/>
            <person name="Sun W.-H."/>
            <person name="Liu D.-K."/>
            <person name="Li Y."/>
            <person name="Chen G.-Z."/>
            <person name="Liu X.-D."/>
            <person name="Liao X.-Y."/>
            <person name="Jiang Y.-T."/>
            <person name="Yu X."/>
            <person name="Hao Y."/>
            <person name="Huang J."/>
            <person name="Zhao X.-W."/>
            <person name="Ke S."/>
            <person name="Chen Y.-Y."/>
            <person name="Wu W.-L."/>
            <person name="Hsu J.-L."/>
            <person name="Lin Y.-F."/>
            <person name="Huang M.-D."/>
            <person name="Li C.-Y."/>
            <person name="Huang L."/>
            <person name="Wang Z.-W."/>
            <person name="Zhao X."/>
            <person name="Zhong W.-Y."/>
            <person name="Peng D.-H."/>
            <person name="Ahmad S."/>
            <person name="Lan S."/>
            <person name="Zhang J.-S."/>
            <person name="Tsai W.-C."/>
            <person name="Van De Peer Y."/>
            <person name="Liu Z.-J."/>
        </authorList>
    </citation>
    <scope>NUCLEOTIDE SEQUENCE</scope>
    <source>
        <strain evidence="2">SCP</strain>
        <tissue evidence="2">Leaves</tissue>
    </source>
</reference>
<feature type="chain" id="PRO_5043967505" evidence="1">
    <location>
        <begin position="24"/>
        <end position="229"/>
    </location>
</feature>
<dbReference type="EMBL" id="JAUJYN010000003">
    <property type="protein sequence ID" value="KAK1276510.1"/>
    <property type="molecule type" value="Genomic_DNA"/>
</dbReference>
<gene>
    <name evidence="2" type="ORF">QJS04_geneDACA001687</name>
</gene>
<dbReference type="PANTHER" id="PTHR33321">
    <property type="match status" value="1"/>
</dbReference>
<feature type="signal peptide" evidence="1">
    <location>
        <begin position="1"/>
        <end position="23"/>
    </location>
</feature>
<dbReference type="InterPro" id="IPR007541">
    <property type="entry name" value="Uncharacterised_BSP"/>
</dbReference>
<sequence length="229" mass="25668">MARSITFMVALLLTITSIKTIQAVEFDAENKALNTTGGQRFEDVFGVQYSLQVMREATDFIWRVFQQTEGDISNRKDVNRVTLIIESIDGVAYTSGNEIHLSANYVAGYTGDVRKEITGVLYHEMTHVWQWNGGGNTPGGLIEGIADFVRLKAGFIPGHWVQPGQGDRWDQGYDVTARFLDYCDGLLAGFVGRLNGMMKESYSQSYFVDLLGKTVDQLWMDYKAKYSGN</sequence>
<evidence type="ECO:0000256" key="1">
    <source>
        <dbReference type="SAM" id="SignalP"/>
    </source>
</evidence>
<dbReference type="Proteomes" id="UP001179952">
    <property type="component" value="Unassembled WGS sequence"/>
</dbReference>
<comment type="caution">
    <text evidence="2">The sequence shown here is derived from an EMBL/GenBank/DDBJ whole genome shotgun (WGS) entry which is preliminary data.</text>
</comment>
<dbReference type="PANTHER" id="PTHR33321:SF12">
    <property type="entry name" value="PLANT BASIC SECRETORY PROTEIN (BSP) FAMILY PROTEIN"/>
    <property type="match status" value="1"/>
</dbReference>
<evidence type="ECO:0000313" key="3">
    <source>
        <dbReference type="Proteomes" id="UP001179952"/>
    </source>
</evidence>
<reference evidence="2" key="1">
    <citation type="journal article" date="2023" name="Nat. Commun.">
        <title>Diploid and tetraploid genomes of Acorus and the evolution of monocots.</title>
        <authorList>
            <person name="Ma L."/>
            <person name="Liu K.W."/>
            <person name="Li Z."/>
            <person name="Hsiao Y.Y."/>
            <person name="Qi Y."/>
            <person name="Fu T."/>
            <person name="Tang G.D."/>
            <person name="Zhang D."/>
            <person name="Sun W.H."/>
            <person name="Liu D.K."/>
            <person name="Li Y."/>
            <person name="Chen G.Z."/>
            <person name="Liu X.D."/>
            <person name="Liao X.Y."/>
            <person name="Jiang Y.T."/>
            <person name="Yu X."/>
            <person name="Hao Y."/>
            <person name="Huang J."/>
            <person name="Zhao X.W."/>
            <person name="Ke S."/>
            <person name="Chen Y.Y."/>
            <person name="Wu W.L."/>
            <person name="Hsu J.L."/>
            <person name="Lin Y.F."/>
            <person name="Huang M.D."/>
            <person name="Li C.Y."/>
            <person name="Huang L."/>
            <person name="Wang Z.W."/>
            <person name="Zhao X."/>
            <person name="Zhong W.Y."/>
            <person name="Peng D.H."/>
            <person name="Ahmad S."/>
            <person name="Lan S."/>
            <person name="Zhang J.S."/>
            <person name="Tsai W.C."/>
            <person name="Van de Peer Y."/>
            <person name="Liu Z.J."/>
        </authorList>
    </citation>
    <scope>NUCLEOTIDE SEQUENCE</scope>
    <source>
        <strain evidence="2">SCP</strain>
    </source>
</reference>
<organism evidence="2 3">
    <name type="scientific">Acorus gramineus</name>
    <name type="common">Dwarf sweet flag</name>
    <dbReference type="NCBI Taxonomy" id="55184"/>
    <lineage>
        <taxon>Eukaryota</taxon>
        <taxon>Viridiplantae</taxon>
        <taxon>Streptophyta</taxon>
        <taxon>Embryophyta</taxon>
        <taxon>Tracheophyta</taxon>
        <taxon>Spermatophyta</taxon>
        <taxon>Magnoliopsida</taxon>
        <taxon>Liliopsida</taxon>
        <taxon>Acoraceae</taxon>
        <taxon>Acorus</taxon>
    </lineage>
</organism>
<accession>A0AAV9BIT9</accession>
<dbReference type="Pfam" id="PF04450">
    <property type="entry name" value="BSP"/>
    <property type="match status" value="1"/>
</dbReference>
<protein>
    <submittedName>
        <fullName evidence="2">Uncharacterized protein</fullName>
    </submittedName>
</protein>
<name>A0AAV9BIT9_ACOGR</name>
<keyword evidence="1" id="KW-0732">Signal</keyword>
<dbReference type="AlphaFoldDB" id="A0AAV9BIT9"/>